<name>A0A2K0UNY5_TRIHA</name>
<feature type="coiled-coil region" evidence="1">
    <location>
        <begin position="82"/>
        <end position="109"/>
    </location>
</feature>
<sequence length="199" mass="22867">MNATGSTLSILHLMHQCFIHTQQARAFEQEFARYQLRLQAQLYHCSRLIQDMDRTKNSWAMNSIDDPENSSEGKERSIVEVLSDARDALRKAQREAAKVQAELATTALQLQDANSYTTINLKTMQVRVTGFLDKRKVQAAKTIEAMKWVFYKRDICNKLIADIALLMNDLERQLVSDTRIVYIAQTHPSIMYNAERNGI</sequence>
<dbReference type="EMBL" id="MTYI01000007">
    <property type="protein sequence ID" value="PNP59489.1"/>
    <property type="molecule type" value="Genomic_DNA"/>
</dbReference>
<dbReference type="Gene3D" id="1.20.120.1020">
    <property type="entry name" value="Prion-inhibition and propagation, HeLo domain"/>
    <property type="match status" value="1"/>
</dbReference>
<dbReference type="InterPro" id="IPR038305">
    <property type="entry name" value="HeLo_sf"/>
</dbReference>
<gene>
    <name evidence="3" type="ORF">THARTR1_00979</name>
</gene>
<evidence type="ECO:0000313" key="4">
    <source>
        <dbReference type="Proteomes" id="UP000236290"/>
    </source>
</evidence>
<comment type="caution">
    <text evidence="3">The sequence shown here is derived from an EMBL/GenBank/DDBJ whole genome shotgun (WGS) entry which is preliminary data.</text>
</comment>
<reference evidence="3 4" key="1">
    <citation type="submission" date="2017-02" db="EMBL/GenBank/DDBJ databases">
        <title>Genomes of Trichoderma spp. with biocontrol activity.</title>
        <authorList>
            <person name="Gardiner D."/>
            <person name="Kazan K."/>
            <person name="Vos C."/>
            <person name="Harvey P."/>
        </authorList>
    </citation>
    <scope>NUCLEOTIDE SEQUENCE [LARGE SCALE GENOMIC DNA]</scope>
    <source>
        <strain evidence="3 4">Tr1</strain>
    </source>
</reference>
<dbReference type="InterPro" id="IPR029498">
    <property type="entry name" value="HeLo_dom"/>
</dbReference>
<dbReference type="AlphaFoldDB" id="A0A2K0UNY5"/>
<protein>
    <recommendedName>
        <fullName evidence="2">Prion-inhibition and propagation HeLo domain-containing protein</fullName>
    </recommendedName>
</protein>
<dbReference type="Proteomes" id="UP000236290">
    <property type="component" value="Unassembled WGS sequence"/>
</dbReference>
<evidence type="ECO:0000259" key="2">
    <source>
        <dbReference type="Pfam" id="PF14479"/>
    </source>
</evidence>
<keyword evidence="1" id="KW-0175">Coiled coil</keyword>
<proteinExistence type="predicted"/>
<evidence type="ECO:0000256" key="1">
    <source>
        <dbReference type="SAM" id="Coils"/>
    </source>
</evidence>
<evidence type="ECO:0000313" key="3">
    <source>
        <dbReference type="EMBL" id="PNP59489.1"/>
    </source>
</evidence>
<feature type="domain" description="Prion-inhibition and propagation HeLo" evidence="2">
    <location>
        <begin position="16"/>
        <end position="172"/>
    </location>
</feature>
<dbReference type="Pfam" id="PF14479">
    <property type="entry name" value="HeLo"/>
    <property type="match status" value="1"/>
</dbReference>
<accession>A0A2K0UNY5</accession>
<organism evidence="3 4">
    <name type="scientific">Trichoderma harzianum</name>
    <name type="common">Hypocrea lixii</name>
    <dbReference type="NCBI Taxonomy" id="5544"/>
    <lineage>
        <taxon>Eukaryota</taxon>
        <taxon>Fungi</taxon>
        <taxon>Dikarya</taxon>
        <taxon>Ascomycota</taxon>
        <taxon>Pezizomycotina</taxon>
        <taxon>Sordariomycetes</taxon>
        <taxon>Hypocreomycetidae</taxon>
        <taxon>Hypocreales</taxon>
        <taxon>Hypocreaceae</taxon>
        <taxon>Trichoderma</taxon>
    </lineage>
</organism>
<dbReference type="OrthoDB" id="20872at2759"/>